<keyword evidence="16" id="KW-1185">Reference proteome</keyword>
<dbReference type="NCBIfam" id="NF008696">
    <property type="entry name" value="PRK11713.3-5"/>
    <property type="match status" value="1"/>
</dbReference>
<evidence type="ECO:0000256" key="5">
    <source>
        <dbReference type="ARBA" id="ARBA00022490"/>
    </source>
</evidence>
<dbReference type="Pfam" id="PF04452">
    <property type="entry name" value="Methyltrans_RNA"/>
    <property type="match status" value="1"/>
</dbReference>
<sequence length="244" mass="26468">MIRLFVSADLAQGVALALDHGQSHYLTSVMRRDVGDEVLVFNGRDGEWRTAIEVAGKRGVILRPLALERPQAFGPDVDLIVALVKRSRIETIVEKAAELGARRVRLAITERTNAERTRVDRLSAIAAEAAEQTGRLDVPEIIEPVKLGKLIDGWEASRRLLFCDEAGDARPVLDALAGAASAPWAILIGPEGGFSPAERERLRNLPYATPASLGPRILRADTAAISALTLWQAAQGDWRGLEVS</sequence>
<dbReference type="InterPro" id="IPR006700">
    <property type="entry name" value="RsmE"/>
</dbReference>
<dbReference type="PANTHER" id="PTHR30027:SF3">
    <property type="entry name" value="16S RRNA (URACIL(1498)-N(3))-METHYLTRANSFERASE"/>
    <property type="match status" value="1"/>
</dbReference>
<evidence type="ECO:0000259" key="14">
    <source>
        <dbReference type="Pfam" id="PF20260"/>
    </source>
</evidence>
<protein>
    <recommendedName>
        <fullName evidence="4 12">Ribosomal RNA small subunit methyltransferase E</fullName>
        <ecNumber evidence="3 12">2.1.1.193</ecNumber>
    </recommendedName>
</protein>
<dbReference type="CDD" id="cd18084">
    <property type="entry name" value="RsmE-like"/>
    <property type="match status" value="1"/>
</dbReference>
<dbReference type="GO" id="GO:0008168">
    <property type="term" value="F:methyltransferase activity"/>
    <property type="evidence" value="ECO:0007669"/>
    <property type="project" value="UniProtKB-KW"/>
</dbReference>
<comment type="similarity">
    <text evidence="2 12">Belongs to the RNA methyltransferase RsmE family.</text>
</comment>
<dbReference type="RefSeq" id="WP_354297709.1">
    <property type="nucleotide sequence ID" value="NZ_JBEPLU010000001.1"/>
</dbReference>
<comment type="subcellular location">
    <subcellularLocation>
        <location evidence="1 12">Cytoplasm</location>
    </subcellularLocation>
</comment>
<dbReference type="InterPro" id="IPR046886">
    <property type="entry name" value="RsmE_MTase_dom"/>
</dbReference>
<reference evidence="15 16" key="1">
    <citation type="submission" date="2024-06" db="EMBL/GenBank/DDBJ databases">
        <title>Genomic Encyclopedia of Type Strains, Phase IV (KMG-IV): sequencing the most valuable type-strain genomes for metagenomic binning, comparative biology and taxonomic classification.</title>
        <authorList>
            <person name="Goeker M."/>
        </authorList>
    </citation>
    <scope>NUCLEOTIDE SEQUENCE [LARGE SCALE GENOMIC DNA]</scope>
    <source>
        <strain evidence="15 16">DSM 17809</strain>
    </source>
</reference>
<evidence type="ECO:0000313" key="15">
    <source>
        <dbReference type="EMBL" id="MET3527210.1"/>
    </source>
</evidence>
<dbReference type="EC" id="2.1.1.193" evidence="3 12"/>
<keyword evidence="6 12" id="KW-0698">rRNA processing</keyword>
<dbReference type="SUPFAM" id="SSF88697">
    <property type="entry name" value="PUA domain-like"/>
    <property type="match status" value="1"/>
</dbReference>
<evidence type="ECO:0000256" key="12">
    <source>
        <dbReference type="PIRNR" id="PIRNR015601"/>
    </source>
</evidence>
<dbReference type="InterPro" id="IPR015947">
    <property type="entry name" value="PUA-like_sf"/>
</dbReference>
<evidence type="ECO:0000256" key="8">
    <source>
        <dbReference type="ARBA" id="ARBA00022679"/>
    </source>
</evidence>
<dbReference type="PANTHER" id="PTHR30027">
    <property type="entry name" value="RIBOSOMAL RNA SMALL SUBUNIT METHYLTRANSFERASE E"/>
    <property type="match status" value="1"/>
</dbReference>
<evidence type="ECO:0000259" key="13">
    <source>
        <dbReference type="Pfam" id="PF04452"/>
    </source>
</evidence>
<proteinExistence type="inferred from homology"/>
<feature type="domain" description="Ribosomal RNA small subunit methyltransferase E PUA-like" evidence="14">
    <location>
        <begin position="21"/>
        <end position="64"/>
    </location>
</feature>
<dbReference type="PIRSF" id="PIRSF015601">
    <property type="entry name" value="MTase_slr0722"/>
    <property type="match status" value="1"/>
</dbReference>
<dbReference type="InterPro" id="IPR029026">
    <property type="entry name" value="tRNA_m1G_MTases_N"/>
</dbReference>
<dbReference type="Gene3D" id="2.40.240.20">
    <property type="entry name" value="Hypothetical PUA domain-like, domain 1"/>
    <property type="match status" value="1"/>
</dbReference>
<keyword evidence="5 12" id="KW-0963">Cytoplasm</keyword>
<comment type="caution">
    <text evidence="15">The sequence shown here is derived from an EMBL/GenBank/DDBJ whole genome shotgun (WGS) entry which is preliminary data.</text>
</comment>
<dbReference type="Gene3D" id="3.40.1280.10">
    <property type="match status" value="1"/>
</dbReference>
<comment type="catalytic activity">
    <reaction evidence="11 12">
        <text>uridine(1498) in 16S rRNA + S-adenosyl-L-methionine = N(3)-methyluridine(1498) in 16S rRNA + S-adenosyl-L-homocysteine + H(+)</text>
        <dbReference type="Rhea" id="RHEA:42920"/>
        <dbReference type="Rhea" id="RHEA-COMP:10283"/>
        <dbReference type="Rhea" id="RHEA-COMP:10284"/>
        <dbReference type="ChEBI" id="CHEBI:15378"/>
        <dbReference type="ChEBI" id="CHEBI:57856"/>
        <dbReference type="ChEBI" id="CHEBI:59789"/>
        <dbReference type="ChEBI" id="CHEBI:65315"/>
        <dbReference type="ChEBI" id="CHEBI:74502"/>
        <dbReference type="EC" id="2.1.1.193"/>
    </reaction>
</comment>
<name>A0ABV2EJJ6_9CAUL</name>
<evidence type="ECO:0000256" key="10">
    <source>
        <dbReference type="ARBA" id="ARBA00025699"/>
    </source>
</evidence>
<evidence type="ECO:0000256" key="4">
    <source>
        <dbReference type="ARBA" id="ARBA00013673"/>
    </source>
</evidence>
<evidence type="ECO:0000256" key="6">
    <source>
        <dbReference type="ARBA" id="ARBA00022552"/>
    </source>
</evidence>
<dbReference type="Proteomes" id="UP001549110">
    <property type="component" value="Unassembled WGS sequence"/>
</dbReference>
<dbReference type="NCBIfam" id="TIGR00046">
    <property type="entry name" value="RsmE family RNA methyltransferase"/>
    <property type="match status" value="1"/>
</dbReference>
<feature type="domain" description="Ribosomal RNA small subunit methyltransferase E methyltransferase" evidence="13">
    <location>
        <begin position="76"/>
        <end position="232"/>
    </location>
</feature>
<keyword evidence="8 12" id="KW-0808">Transferase</keyword>
<comment type="function">
    <text evidence="10 12">Specifically methylates the N3 position of the uracil ring of uridine 1498 (m3U1498) in 16S rRNA. Acts on the fully assembled 30S ribosomal subunit.</text>
</comment>
<accession>A0ABV2EJJ6</accession>
<evidence type="ECO:0000256" key="9">
    <source>
        <dbReference type="ARBA" id="ARBA00022691"/>
    </source>
</evidence>
<dbReference type="InterPro" id="IPR046887">
    <property type="entry name" value="RsmE_PUA-like"/>
</dbReference>
<evidence type="ECO:0000256" key="2">
    <source>
        <dbReference type="ARBA" id="ARBA00005528"/>
    </source>
</evidence>
<evidence type="ECO:0000256" key="1">
    <source>
        <dbReference type="ARBA" id="ARBA00004496"/>
    </source>
</evidence>
<evidence type="ECO:0000256" key="11">
    <source>
        <dbReference type="ARBA" id="ARBA00047944"/>
    </source>
</evidence>
<dbReference type="EMBL" id="JBEPLU010000001">
    <property type="protein sequence ID" value="MET3527210.1"/>
    <property type="molecule type" value="Genomic_DNA"/>
</dbReference>
<keyword evidence="7 12" id="KW-0489">Methyltransferase</keyword>
<dbReference type="GO" id="GO:0032259">
    <property type="term" value="P:methylation"/>
    <property type="evidence" value="ECO:0007669"/>
    <property type="project" value="UniProtKB-KW"/>
</dbReference>
<evidence type="ECO:0000256" key="7">
    <source>
        <dbReference type="ARBA" id="ARBA00022603"/>
    </source>
</evidence>
<dbReference type="InterPro" id="IPR029028">
    <property type="entry name" value="Alpha/beta_knot_MTases"/>
</dbReference>
<evidence type="ECO:0000256" key="3">
    <source>
        <dbReference type="ARBA" id="ARBA00012328"/>
    </source>
</evidence>
<dbReference type="SUPFAM" id="SSF75217">
    <property type="entry name" value="alpha/beta knot"/>
    <property type="match status" value="1"/>
</dbReference>
<gene>
    <name evidence="15" type="ORF">ABID41_002305</name>
</gene>
<dbReference type="Pfam" id="PF20260">
    <property type="entry name" value="PUA_4"/>
    <property type="match status" value="1"/>
</dbReference>
<keyword evidence="9 12" id="KW-0949">S-adenosyl-L-methionine</keyword>
<evidence type="ECO:0000313" key="16">
    <source>
        <dbReference type="Proteomes" id="UP001549110"/>
    </source>
</evidence>
<organism evidence="15 16">
    <name type="scientific">Phenylobacterium koreense</name>
    <dbReference type="NCBI Taxonomy" id="266125"/>
    <lineage>
        <taxon>Bacteria</taxon>
        <taxon>Pseudomonadati</taxon>
        <taxon>Pseudomonadota</taxon>
        <taxon>Alphaproteobacteria</taxon>
        <taxon>Caulobacterales</taxon>
        <taxon>Caulobacteraceae</taxon>
        <taxon>Phenylobacterium</taxon>
    </lineage>
</organism>